<dbReference type="GO" id="GO:0006355">
    <property type="term" value="P:regulation of DNA-templated transcription"/>
    <property type="evidence" value="ECO:0007669"/>
    <property type="project" value="UniProtKB-ARBA"/>
</dbReference>
<evidence type="ECO:0000259" key="3">
    <source>
        <dbReference type="PROSITE" id="PS50977"/>
    </source>
</evidence>
<dbReference type="AlphaFoldDB" id="A0A4R5NHK5"/>
<dbReference type="PROSITE" id="PS50977">
    <property type="entry name" value="HTH_TETR_2"/>
    <property type="match status" value="1"/>
</dbReference>
<organism evidence="4 5">
    <name type="scientific">Lentilactobacillus buchneri DSM 20057</name>
    <dbReference type="NCBI Taxonomy" id="1423728"/>
    <lineage>
        <taxon>Bacteria</taxon>
        <taxon>Bacillati</taxon>
        <taxon>Bacillota</taxon>
        <taxon>Bacilli</taxon>
        <taxon>Lactobacillales</taxon>
        <taxon>Lactobacillaceae</taxon>
        <taxon>Lentilactobacillus</taxon>
    </lineage>
</organism>
<evidence type="ECO:0000313" key="4">
    <source>
        <dbReference type="EMBL" id="TDG74022.1"/>
    </source>
</evidence>
<dbReference type="Proteomes" id="UP000295181">
    <property type="component" value="Unassembled WGS sequence"/>
</dbReference>
<dbReference type="PANTHER" id="PTHR30055:SF222">
    <property type="entry name" value="REGULATORY PROTEIN"/>
    <property type="match status" value="1"/>
</dbReference>
<accession>A0A4R5NHK5</accession>
<keyword evidence="1 2" id="KW-0238">DNA-binding</keyword>
<proteinExistence type="predicted"/>
<reference evidence="4 5" key="1">
    <citation type="journal article" date="2019" name="Appl. Microbiol. Biotechnol.">
        <title>Uncovering carbohydrate metabolism through a genotype-phenotype association study of 56 lactic acid bacteria genomes.</title>
        <authorList>
            <person name="Buron-Moles G."/>
            <person name="Chailyan A."/>
            <person name="Dolejs I."/>
            <person name="Forster J."/>
            <person name="Miks M.H."/>
        </authorList>
    </citation>
    <scope>NUCLEOTIDE SEQUENCE [LARGE SCALE GENOMIC DNA]</scope>
    <source>
        <strain evidence="4 5">ATCC 4005</strain>
    </source>
</reference>
<dbReference type="Pfam" id="PF00440">
    <property type="entry name" value="TetR_N"/>
    <property type="match status" value="1"/>
</dbReference>
<sequence>MADAENDFQQLYKETLKKMDGLTDKQKRILQAALELFSTQGFSETSSAQIADRAGVAVGSVYQRFHNKQALLVAVLAPLLNDVLPKAVDEFGNTAFSKSYDEVEPFVRAIVPDRLRFIDQNYAALKLLAGQVIVEDEGIISQLTEAFSSHISSNVIPNIKHLQKTGKMARFPERYVIQFLFSSVIGYFGKRILGIPVNIEDEIKYMTVFLTNGLTYHNVK</sequence>
<dbReference type="PRINTS" id="PR00455">
    <property type="entry name" value="HTHTETR"/>
</dbReference>
<gene>
    <name evidence="4" type="ORF">C5L32_001375</name>
</gene>
<dbReference type="Gene3D" id="1.10.357.10">
    <property type="entry name" value="Tetracycline Repressor, domain 2"/>
    <property type="match status" value="1"/>
</dbReference>
<dbReference type="InterPro" id="IPR001647">
    <property type="entry name" value="HTH_TetR"/>
</dbReference>
<dbReference type="SUPFAM" id="SSF46689">
    <property type="entry name" value="Homeodomain-like"/>
    <property type="match status" value="1"/>
</dbReference>
<dbReference type="GO" id="GO:0003677">
    <property type="term" value="F:DNA binding"/>
    <property type="evidence" value="ECO:0007669"/>
    <property type="project" value="UniProtKB-UniRule"/>
</dbReference>
<dbReference type="EMBL" id="PUFP01000075">
    <property type="protein sequence ID" value="TDG74022.1"/>
    <property type="molecule type" value="Genomic_DNA"/>
</dbReference>
<name>A0A4R5NHK5_LENBU</name>
<evidence type="ECO:0000256" key="2">
    <source>
        <dbReference type="PROSITE-ProRule" id="PRU00335"/>
    </source>
</evidence>
<dbReference type="PANTHER" id="PTHR30055">
    <property type="entry name" value="HTH-TYPE TRANSCRIPTIONAL REGULATOR RUTR"/>
    <property type="match status" value="1"/>
</dbReference>
<evidence type="ECO:0000313" key="5">
    <source>
        <dbReference type="Proteomes" id="UP000295181"/>
    </source>
</evidence>
<dbReference type="RefSeq" id="WP_013726877.1">
    <property type="nucleotide sequence ID" value="NZ_AZDM01000003.1"/>
</dbReference>
<dbReference type="InterPro" id="IPR050109">
    <property type="entry name" value="HTH-type_TetR-like_transc_reg"/>
</dbReference>
<dbReference type="InterPro" id="IPR009057">
    <property type="entry name" value="Homeodomain-like_sf"/>
</dbReference>
<feature type="DNA-binding region" description="H-T-H motif" evidence="2">
    <location>
        <begin position="46"/>
        <end position="65"/>
    </location>
</feature>
<evidence type="ECO:0000256" key="1">
    <source>
        <dbReference type="ARBA" id="ARBA00023125"/>
    </source>
</evidence>
<feature type="domain" description="HTH tetR-type" evidence="3">
    <location>
        <begin position="23"/>
        <end position="83"/>
    </location>
</feature>
<dbReference type="GeneID" id="72461048"/>
<protein>
    <recommendedName>
        <fullName evidence="3">HTH tetR-type domain-containing protein</fullName>
    </recommendedName>
</protein>
<comment type="caution">
    <text evidence="4">The sequence shown here is derived from an EMBL/GenBank/DDBJ whole genome shotgun (WGS) entry which is preliminary data.</text>
</comment>